<protein>
    <submittedName>
        <fullName evidence="1">Uncharacterized protein</fullName>
    </submittedName>
</protein>
<evidence type="ECO:0000313" key="2">
    <source>
        <dbReference type="Proteomes" id="UP001287282"/>
    </source>
</evidence>
<reference evidence="1 2" key="1">
    <citation type="submission" date="2023-10" db="EMBL/GenBank/DDBJ databases">
        <title>Screening of Alkalihalobacillus lindianensis BZ-TG-R113 and Its Alleviation of Salt Stress on Rapeseed Growth.</title>
        <authorList>
            <person name="Zhao B."/>
            <person name="Guo T."/>
        </authorList>
    </citation>
    <scope>NUCLEOTIDE SEQUENCE [LARGE SCALE GENOMIC DNA]</scope>
    <source>
        <strain evidence="1 2">BZ-TG-R113</strain>
    </source>
</reference>
<dbReference type="Proteomes" id="UP001287282">
    <property type="component" value="Unassembled WGS sequence"/>
</dbReference>
<sequence>MNQIGLLESSNQALDVEAQEDQSTQMQSAVQSMDEKHSFFFDRNRHRACFFRLLKQPLKVKNKHNKIYWNIYIVNISKNSI</sequence>
<proteinExistence type="predicted"/>
<accession>A0ABU3X9I0</accession>
<gene>
    <name evidence="1" type="ORF">RYX56_08780</name>
</gene>
<dbReference type="EMBL" id="JAWJBA010000002">
    <property type="protein sequence ID" value="MDV2684463.1"/>
    <property type="molecule type" value="Genomic_DNA"/>
</dbReference>
<comment type="caution">
    <text evidence="1">The sequence shown here is derived from an EMBL/GenBank/DDBJ whole genome shotgun (WGS) entry which is preliminary data.</text>
</comment>
<evidence type="ECO:0000313" key="1">
    <source>
        <dbReference type="EMBL" id="MDV2684463.1"/>
    </source>
</evidence>
<dbReference type="RefSeq" id="WP_317121692.1">
    <property type="nucleotide sequence ID" value="NZ_JAWJBA010000002.1"/>
</dbReference>
<organism evidence="1 2">
    <name type="scientific">Alkalihalophilus lindianensis</name>
    <dbReference type="NCBI Taxonomy" id="1630542"/>
    <lineage>
        <taxon>Bacteria</taxon>
        <taxon>Bacillati</taxon>
        <taxon>Bacillota</taxon>
        <taxon>Bacilli</taxon>
        <taxon>Bacillales</taxon>
        <taxon>Bacillaceae</taxon>
        <taxon>Alkalihalophilus</taxon>
    </lineage>
</organism>
<name>A0ABU3X9I0_9BACI</name>
<keyword evidence="2" id="KW-1185">Reference proteome</keyword>